<reference evidence="2" key="1">
    <citation type="journal article" date="2012" name="Nat. Biotechnol.">
        <title>Reference genome sequence of the model plant Setaria.</title>
        <authorList>
            <person name="Bennetzen J.L."/>
            <person name="Schmutz J."/>
            <person name="Wang H."/>
            <person name="Percifield R."/>
            <person name="Hawkins J."/>
            <person name="Pontaroli A.C."/>
            <person name="Estep M."/>
            <person name="Feng L."/>
            <person name="Vaughn J.N."/>
            <person name="Grimwood J."/>
            <person name="Jenkins J."/>
            <person name="Barry K."/>
            <person name="Lindquist E."/>
            <person name="Hellsten U."/>
            <person name="Deshpande S."/>
            <person name="Wang X."/>
            <person name="Wu X."/>
            <person name="Mitros T."/>
            <person name="Triplett J."/>
            <person name="Yang X."/>
            <person name="Ye C.Y."/>
            <person name="Mauro-Herrera M."/>
            <person name="Wang L."/>
            <person name="Li P."/>
            <person name="Sharma M."/>
            <person name="Sharma R."/>
            <person name="Ronald P.C."/>
            <person name="Panaud O."/>
            <person name="Kellogg E.A."/>
            <person name="Brutnell T.P."/>
            <person name="Doust A.N."/>
            <person name="Tuskan G.A."/>
            <person name="Rokhsar D."/>
            <person name="Devos K.M."/>
        </authorList>
    </citation>
    <scope>NUCLEOTIDE SEQUENCE [LARGE SCALE GENOMIC DNA]</scope>
    <source>
        <strain evidence="2">Yugu1</strain>
    </source>
</reference>
<sequence>MLSCYHILVASSSLTVPVHLTIRESYPERGLPFALSRQPYSSSSVLDWTRTLRSRKRRDALAPRAESRRGENLILPSPLSPSAASPVFVLSNGEARRWWSTAGEGGRPHAENLRAAATHGQQRKASLRGTPFAANLRRVAARVERSGRHTQRAEGSLHSQTEGGDELGSATPAPCISSPHPRRDSNRGGAVHYEA</sequence>
<dbReference type="EMBL" id="CM003535">
    <property type="protein sequence ID" value="RCV37543.1"/>
    <property type="molecule type" value="Genomic_DNA"/>
</dbReference>
<proteinExistence type="predicted"/>
<gene>
    <name evidence="2" type="ORF">SETIT_8G072000v2</name>
</gene>
<organism evidence="2">
    <name type="scientific">Setaria italica</name>
    <name type="common">Foxtail millet</name>
    <name type="synonym">Panicum italicum</name>
    <dbReference type="NCBI Taxonomy" id="4555"/>
    <lineage>
        <taxon>Eukaryota</taxon>
        <taxon>Viridiplantae</taxon>
        <taxon>Streptophyta</taxon>
        <taxon>Embryophyta</taxon>
        <taxon>Tracheophyta</taxon>
        <taxon>Spermatophyta</taxon>
        <taxon>Magnoliopsida</taxon>
        <taxon>Liliopsida</taxon>
        <taxon>Poales</taxon>
        <taxon>Poaceae</taxon>
        <taxon>PACMAD clade</taxon>
        <taxon>Panicoideae</taxon>
        <taxon>Panicodae</taxon>
        <taxon>Paniceae</taxon>
        <taxon>Cenchrinae</taxon>
        <taxon>Setaria</taxon>
    </lineage>
</organism>
<evidence type="ECO:0000313" key="2">
    <source>
        <dbReference type="EMBL" id="RCV37543.1"/>
    </source>
</evidence>
<name>A0A368S5C6_SETIT</name>
<reference evidence="2" key="2">
    <citation type="submission" date="2015-07" db="EMBL/GenBank/DDBJ databases">
        <authorList>
            <person name="Noorani M."/>
        </authorList>
    </citation>
    <scope>NUCLEOTIDE SEQUENCE</scope>
    <source>
        <strain evidence="2">Yugu1</strain>
    </source>
</reference>
<evidence type="ECO:0000256" key="1">
    <source>
        <dbReference type="SAM" id="MobiDB-lite"/>
    </source>
</evidence>
<feature type="region of interest" description="Disordered" evidence="1">
    <location>
        <begin position="142"/>
        <end position="195"/>
    </location>
</feature>
<dbReference type="AlphaFoldDB" id="A0A368S5C6"/>
<protein>
    <submittedName>
        <fullName evidence="2">Uncharacterized protein</fullName>
    </submittedName>
</protein>
<accession>A0A368S5C6</accession>